<dbReference type="Proteomes" id="UP001176941">
    <property type="component" value="Chromosome 9"/>
</dbReference>
<sequence>MFKLTCGAERNPLDVFLVHSQQEDKLCWRIRNNSLKAHSLLATQLLELSPLKQVSELTGGLGPVLWPWFTPSSGDRWREVSQPSGNFGSQLFNGGMVRSR</sequence>
<dbReference type="EMBL" id="OX459945">
    <property type="protein sequence ID" value="CAI9179682.1"/>
    <property type="molecule type" value="Genomic_DNA"/>
</dbReference>
<accession>A0ABN9A414</accession>
<evidence type="ECO:0000256" key="1">
    <source>
        <dbReference type="SAM" id="MobiDB-lite"/>
    </source>
</evidence>
<name>A0ABN9A414_RANTA</name>
<gene>
    <name evidence="2" type="ORF">MRATA1EN1_LOCUS28644</name>
</gene>
<evidence type="ECO:0000313" key="3">
    <source>
        <dbReference type="Proteomes" id="UP001176941"/>
    </source>
</evidence>
<organism evidence="2 3">
    <name type="scientific">Rangifer tarandus platyrhynchus</name>
    <name type="common">Svalbard reindeer</name>
    <dbReference type="NCBI Taxonomy" id="3082113"/>
    <lineage>
        <taxon>Eukaryota</taxon>
        <taxon>Metazoa</taxon>
        <taxon>Chordata</taxon>
        <taxon>Craniata</taxon>
        <taxon>Vertebrata</taxon>
        <taxon>Euteleostomi</taxon>
        <taxon>Mammalia</taxon>
        <taxon>Eutheria</taxon>
        <taxon>Laurasiatheria</taxon>
        <taxon>Artiodactyla</taxon>
        <taxon>Ruminantia</taxon>
        <taxon>Pecora</taxon>
        <taxon>Cervidae</taxon>
        <taxon>Odocoileinae</taxon>
        <taxon>Rangifer</taxon>
    </lineage>
</organism>
<protein>
    <submittedName>
        <fullName evidence="2">Uncharacterized protein</fullName>
    </submittedName>
</protein>
<feature type="compositionally biased region" description="Polar residues" evidence="1">
    <location>
        <begin position="81"/>
        <end position="92"/>
    </location>
</feature>
<proteinExistence type="predicted"/>
<keyword evidence="3" id="KW-1185">Reference proteome</keyword>
<reference evidence="2" key="1">
    <citation type="submission" date="2023-04" db="EMBL/GenBank/DDBJ databases">
        <authorList>
            <consortium name="ELIXIR-Norway"/>
        </authorList>
    </citation>
    <scope>NUCLEOTIDE SEQUENCE [LARGE SCALE GENOMIC DNA]</scope>
</reference>
<feature type="region of interest" description="Disordered" evidence="1">
    <location>
        <begin position="80"/>
        <end position="100"/>
    </location>
</feature>
<evidence type="ECO:0000313" key="2">
    <source>
        <dbReference type="EMBL" id="CAI9179682.1"/>
    </source>
</evidence>